<dbReference type="InterPro" id="IPR029058">
    <property type="entry name" value="AB_hydrolase_fold"/>
</dbReference>
<dbReference type="GO" id="GO:0007264">
    <property type="term" value="P:small GTPase-mediated signal transduction"/>
    <property type="evidence" value="ECO:0007669"/>
    <property type="project" value="InterPro"/>
</dbReference>
<keyword evidence="8" id="KW-1185">Reference proteome</keyword>
<dbReference type="SMART" id="SM00174">
    <property type="entry name" value="RHO"/>
    <property type="match status" value="1"/>
</dbReference>
<dbReference type="PANTHER" id="PTHR24072">
    <property type="entry name" value="RHO FAMILY GTPASE"/>
    <property type="match status" value="1"/>
</dbReference>
<keyword evidence="2" id="KW-0488">Methylation</keyword>
<dbReference type="PRINTS" id="PR00449">
    <property type="entry name" value="RASTRNSFRMNG"/>
</dbReference>
<evidence type="ECO:0000256" key="3">
    <source>
        <dbReference type="ARBA" id="ARBA00022741"/>
    </source>
</evidence>
<comment type="caution">
    <text evidence="7">The sequence shown here is derived from an EMBL/GenBank/DDBJ whole genome shotgun (WGS) entry which is preliminary data.</text>
</comment>
<evidence type="ECO:0000313" key="7">
    <source>
        <dbReference type="EMBL" id="KAF9885362.1"/>
    </source>
</evidence>
<evidence type="ECO:0000256" key="5">
    <source>
        <dbReference type="ARBA" id="ARBA00023136"/>
    </source>
</evidence>
<keyword evidence="3" id="KW-0547">Nucleotide-binding</keyword>
<feature type="region of interest" description="Disordered" evidence="6">
    <location>
        <begin position="270"/>
        <end position="289"/>
    </location>
</feature>
<feature type="compositionally biased region" description="Polar residues" evidence="6">
    <location>
        <begin position="276"/>
        <end position="289"/>
    </location>
</feature>
<evidence type="ECO:0000256" key="4">
    <source>
        <dbReference type="ARBA" id="ARBA00023134"/>
    </source>
</evidence>
<dbReference type="EMBL" id="VCAU01000097">
    <property type="protein sequence ID" value="KAF9885362.1"/>
    <property type="molecule type" value="Genomic_DNA"/>
</dbReference>
<reference evidence="7" key="1">
    <citation type="journal article" date="2019" name="Beilstein J. Org. Chem.">
        <title>Nanangenines: drimane sesquiterpenoids as the dominant metabolite cohort of a novel Australian fungus, Aspergillus nanangensis.</title>
        <authorList>
            <person name="Lacey H.J."/>
            <person name="Gilchrist C.L.M."/>
            <person name="Crombie A."/>
            <person name="Kalaitzis J.A."/>
            <person name="Vuong D."/>
            <person name="Rutledge P.J."/>
            <person name="Turner P."/>
            <person name="Pitt J.I."/>
            <person name="Lacey E."/>
            <person name="Chooi Y.H."/>
            <person name="Piggott A.M."/>
        </authorList>
    </citation>
    <scope>NUCLEOTIDE SEQUENCE</scope>
    <source>
        <strain evidence="7">MST-FP2251</strain>
    </source>
</reference>
<comment type="subcellular location">
    <subcellularLocation>
        <location evidence="1">Membrane</location>
    </subcellularLocation>
</comment>
<keyword evidence="5" id="KW-0472">Membrane</keyword>
<dbReference type="FunFam" id="3.40.50.300:FF:002060">
    <property type="entry name" value="Rho family GTPase"/>
    <property type="match status" value="1"/>
</dbReference>
<dbReference type="AlphaFoldDB" id="A0AAD4CGR4"/>
<dbReference type="GO" id="GO:0016020">
    <property type="term" value="C:membrane"/>
    <property type="evidence" value="ECO:0007669"/>
    <property type="project" value="UniProtKB-SubCell"/>
</dbReference>
<dbReference type="InterPro" id="IPR005225">
    <property type="entry name" value="Small_GTP-bd"/>
</dbReference>
<dbReference type="PROSITE" id="PS51419">
    <property type="entry name" value="RAB"/>
    <property type="match status" value="1"/>
</dbReference>
<evidence type="ECO:0000256" key="1">
    <source>
        <dbReference type="ARBA" id="ARBA00004370"/>
    </source>
</evidence>
<dbReference type="CDD" id="cd00157">
    <property type="entry name" value="Rho"/>
    <property type="match status" value="1"/>
</dbReference>
<dbReference type="PROSITE" id="PS51420">
    <property type="entry name" value="RHO"/>
    <property type="match status" value="1"/>
</dbReference>
<evidence type="ECO:0000256" key="2">
    <source>
        <dbReference type="ARBA" id="ARBA00022481"/>
    </source>
</evidence>
<evidence type="ECO:0000256" key="6">
    <source>
        <dbReference type="SAM" id="MobiDB-lite"/>
    </source>
</evidence>
<dbReference type="GO" id="GO:0005525">
    <property type="term" value="F:GTP binding"/>
    <property type="evidence" value="ECO:0007669"/>
    <property type="project" value="UniProtKB-KW"/>
</dbReference>
<proteinExistence type="predicted"/>
<dbReference type="InterPro" id="IPR001806">
    <property type="entry name" value="Small_GTPase"/>
</dbReference>
<reference evidence="7" key="2">
    <citation type="submission" date="2020-02" db="EMBL/GenBank/DDBJ databases">
        <authorList>
            <person name="Gilchrist C.L.M."/>
            <person name="Chooi Y.-H."/>
        </authorList>
    </citation>
    <scope>NUCLEOTIDE SEQUENCE</scope>
    <source>
        <strain evidence="7">MST-FP2251</strain>
    </source>
</reference>
<evidence type="ECO:0000313" key="8">
    <source>
        <dbReference type="Proteomes" id="UP001194746"/>
    </source>
</evidence>
<dbReference type="Pfam" id="PF00071">
    <property type="entry name" value="Ras"/>
    <property type="match status" value="1"/>
</dbReference>
<dbReference type="Gene3D" id="3.40.50.1820">
    <property type="entry name" value="alpha/beta hydrolase"/>
    <property type="match status" value="1"/>
</dbReference>
<dbReference type="NCBIfam" id="TIGR00231">
    <property type="entry name" value="small_GTP"/>
    <property type="match status" value="1"/>
</dbReference>
<dbReference type="InterPro" id="IPR003578">
    <property type="entry name" value="Small_GTPase_Rho"/>
</dbReference>
<dbReference type="Proteomes" id="UP001194746">
    <property type="component" value="Unassembled WGS sequence"/>
</dbReference>
<dbReference type="SMART" id="SM00175">
    <property type="entry name" value="RAB"/>
    <property type="match status" value="1"/>
</dbReference>
<keyword evidence="4" id="KW-0342">GTP-binding</keyword>
<protein>
    <submittedName>
        <fullName evidence="7">Rho GTPase</fullName>
    </submittedName>
</protein>
<organism evidence="7 8">
    <name type="scientific">Aspergillus nanangensis</name>
    <dbReference type="NCBI Taxonomy" id="2582783"/>
    <lineage>
        <taxon>Eukaryota</taxon>
        <taxon>Fungi</taxon>
        <taxon>Dikarya</taxon>
        <taxon>Ascomycota</taxon>
        <taxon>Pezizomycotina</taxon>
        <taxon>Eurotiomycetes</taxon>
        <taxon>Eurotiomycetidae</taxon>
        <taxon>Eurotiales</taxon>
        <taxon>Aspergillaceae</taxon>
        <taxon>Aspergillus</taxon>
        <taxon>Aspergillus subgen. Circumdati</taxon>
    </lineage>
</organism>
<accession>A0AAD4CGR4</accession>
<dbReference type="SMART" id="SM00173">
    <property type="entry name" value="RAS"/>
    <property type="match status" value="1"/>
</dbReference>
<sequence length="321" mass="36317">MAALDCLHRIPEIKVPILVLAGKQDASSTPERMKPIHEASNNSTYVELDPGTHMMAMEQPELVADALVAFRKHVSMDKIRGLWLTVFPHQQEQKGPETCNNPKLMIRADKKTLPNLSYPTNFQKTLQFPMSATNKRVKYATRFHLFAIPDVEIARCVAIGDNGVGKTTLITLYTTGSFCPEVPIVADNYSMNVKVHDEPYELSLWDTHKPEEHDRLRPLSYPGTDILILCFSVVNRSSFENAGRVWLDEMNYYVPGVPWLLIGTQTDRRNGDKDNIQSTASWNSPVTTREGQRMAKKLGARQYIECSSLTQVNVHDVFEQV</sequence>
<dbReference type="SUPFAM" id="SSF53474">
    <property type="entry name" value="alpha/beta-Hydrolases"/>
    <property type="match status" value="1"/>
</dbReference>
<dbReference type="SUPFAM" id="SSF52540">
    <property type="entry name" value="P-loop containing nucleoside triphosphate hydrolases"/>
    <property type="match status" value="1"/>
</dbReference>
<name>A0AAD4CGR4_ASPNN</name>
<dbReference type="InterPro" id="IPR027417">
    <property type="entry name" value="P-loop_NTPase"/>
</dbReference>
<dbReference type="GO" id="GO:0003924">
    <property type="term" value="F:GTPase activity"/>
    <property type="evidence" value="ECO:0007669"/>
    <property type="project" value="InterPro"/>
</dbReference>
<gene>
    <name evidence="7" type="primary">CDC42_3</name>
    <name evidence="7" type="ORF">FE257_012979</name>
</gene>
<dbReference type="Gene3D" id="3.40.50.300">
    <property type="entry name" value="P-loop containing nucleotide triphosphate hydrolases"/>
    <property type="match status" value="1"/>
</dbReference>